<evidence type="ECO:0000313" key="1">
    <source>
        <dbReference type="EMBL" id="KAH6660941.1"/>
    </source>
</evidence>
<dbReference type="AlphaFoldDB" id="A0A9P8UYK9"/>
<dbReference type="Proteomes" id="UP000758603">
    <property type="component" value="Unassembled WGS sequence"/>
</dbReference>
<evidence type="ECO:0000313" key="2">
    <source>
        <dbReference type="Proteomes" id="UP000758603"/>
    </source>
</evidence>
<dbReference type="GeneID" id="70137514"/>
<dbReference type="EMBL" id="JAGPXC010000001">
    <property type="protein sequence ID" value="KAH6660941.1"/>
    <property type="molecule type" value="Genomic_DNA"/>
</dbReference>
<name>A0A9P8UYK9_9PEZI</name>
<reference evidence="1" key="1">
    <citation type="journal article" date="2021" name="Nat. Commun.">
        <title>Genetic determinants of endophytism in the Arabidopsis root mycobiome.</title>
        <authorList>
            <person name="Mesny F."/>
            <person name="Miyauchi S."/>
            <person name="Thiergart T."/>
            <person name="Pickel B."/>
            <person name="Atanasova L."/>
            <person name="Karlsson M."/>
            <person name="Huettel B."/>
            <person name="Barry K.W."/>
            <person name="Haridas S."/>
            <person name="Chen C."/>
            <person name="Bauer D."/>
            <person name="Andreopoulos W."/>
            <person name="Pangilinan J."/>
            <person name="LaButti K."/>
            <person name="Riley R."/>
            <person name="Lipzen A."/>
            <person name="Clum A."/>
            <person name="Drula E."/>
            <person name="Henrissat B."/>
            <person name="Kohler A."/>
            <person name="Grigoriev I.V."/>
            <person name="Martin F.M."/>
            <person name="Hacquard S."/>
        </authorList>
    </citation>
    <scope>NUCLEOTIDE SEQUENCE</scope>
    <source>
        <strain evidence="1">MPI-SDFR-AT-0073</strain>
    </source>
</reference>
<protein>
    <submittedName>
        <fullName evidence="1">Uncharacterized protein</fullName>
    </submittedName>
</protein>
<dbReference type="OrthoDB" id="3497519at2759"/>
<dbReference type="RefSeq" id="XP_045965072.1">
    <property type="nucleotide sequence ID" value="XM_046108623.1"/>
</dbReference>
<proteinExistence type="predicted"/>
<gene>
    <name evidence="1" type="ORF">BKA67DRAFT_667881</name>
</gene>
<organism evidence="1 2">
    <name type="scientific">Truncatella angustata</name>
    <dbReference type="NCBI Taxonomy" id="152316"/>
    <lineage>
        <taxon>Eukaryota</taxon>
        <taxon>Fungi</taxon>
        <taxon>Dikarya</taxon>
        <taxon>Ascomycota</taxon>
        <taxon>Pezizomycotina</taxon>
        <taxon>Sordariomycetes</taxon>
        <taxon>Xylariomycetidae</taxon>
        <taxon>Amphisphaeriales</taxon>
        <taxon>Sporocadaceae</taxon>
        <taxon>Truncatella</taxon>
    </lineage>
</organism>
<comment type="caution">
    <text evidence="1">The sequence shown here is derived from an EMBL/GenBank/DDBJ whole genome shotgun (WGS) entry which is preliminary data.</text>
</comment>
<accession>A0A9P8UYK9</accession>
<sequence length="1121" mass="128076">MSAFGLSSASADPARQAQDVIDRNLFPIHLTIGSQPSYDWRPFLTALFERNVYTGESGRNPLPTLGDSWYEVDVPQWTRPNFRIDRELKLPGWQYIERPERDVLRRLRPALRLEDKARAPAEYALRWGMHPDRPDGDGLSCLNPSNSPSRRILPVLQLQLDQQAQDDKDDMIRETRNQGLVGLLKVGGQEVIAVSVFELRKNAQRAGRASIPDAIQPLSVTMNHPNLTIDPFDLDLLNQQNLNPTLQKFYGGLREDIEYGEDWQRLLFRGLTTEELVSGNIHTMSNDSTNDLDMSRPLHNLFTRNKWIDTAGAGTSADDPRYFYTIGNHRKEWNANRNTEVWDALQPALQFATRILNEGPPFWESLRDLRTRQSIIDRDLDPRRQPLVTDYLIKMVPMEAIDLTKCPDPIKDLYGDRGGFSTVGIVDQILECGLRFRIVDGQYHPKRDYYTDKFSDPWDQSWDKCDSSFYGFTDVGVDDPDTFTVHISAQLIWPLLVPEYSHSEKLCCSFMVAVTILHELMHATHYATAFMCGALGERTLPDQSARIVDLLDQAGRDIFDMSHANGEPYWKDDFWAEVGSAFEYETFDMSVAALPIAESMTSLQPLMLEGYSWPAVFCEDEGFLNVAKPVVDFSRPIRIDWVAKCFNQTFWDEDIAAFGLEWIKLSAPDEDDFTLMSCDWYHRKVTELLVSKMNLDFFETVYTMLERRGHTILANYCKSCLVEMRGVLSIKSRYHQEYLQRVEHNQSEVMIDPLPTALDKMYNAARLGVLVLNHWGNPDRRASHASWLVTFPSSARLVSDDEWHAGLQELLIVTFCNVGTLLKHVKDLHNIHLRQFGRLQHYIYEYFQQNKQGRYDLWPHDQENVQFGWVEMTLGTYRKAARDIANLLWRISQNERFRGQDDTSWMLEWNNHFANLATTLDALHEDLIGDHVIKKDDNEVEDILGRLKVPSSAAKSRTQQLQRFFELERDLASPGIRDTIDKFMDDYARLGALAQGRTLPFLESSLSPRPVRAQAWRRSTPNPSIRVVSLSGLANAYSPSTTGIASPMNTTPTRTNMIPPLVPGISSAPVTFVRPQLPPGAERRFNVSCFADRLAAISLSVARPARDIMAAKLSSSNAPRP</sequence>
<keyword evidence="2" id="KW-1185">Reference proteome</keyword>